<dbReference type="Proteomes" id="UP000034617">
    <property type="component" value="Unassembled WGS sequence"/>
</dbReference>
<reference evidence="1 2" key="1">
    <citation type="journal article" date="2015" name="Nature">
        <title>rRNA introns, odd ribosomes, and small enigmatic genomes across a large radiation of phyla.</title>
        <authorList>
            <person name="Brown C.T."/>
            <person name="Hug L.A."/>
            <person name="Thomas B.C."/>
            <person name="Sharon I."/>
            <person name="Castelle C.J."/>
            <person name="Singh A."/>
            <person name="Wilkins M.J."/>
            <person name="Williams K.H."/>
            <person name="Banfield J.F."/>
        </authorList>
    </citation>
    <scope>NUCLEOTIDE SEQUENCE [LARGE SCALE GENOMIC DNA]</scope>
</reference>
<dbReference type="EMBL" id="LCHM01000045">
    <property type="protein sequence ID" value="KKT36072.1"/>
    <property type="molecule type" value="Genomic_DNA"/>
</dbReference>
<name>A0A0G1IW40_9BACT</name>
<accession>A0A0G1IW40</accession>
<organism evidence="1 2">
    <name type="scientific">Candidatus Gottesmanbacteria bacterium GW2011_GWB1_44_11c</name>
    <dbReference type="NCBI Taxonomy" id="1618447"/>
    <lineage>
        <taxon>Bacteria</taxon>
        <taxon>Candidatus Gottesmaniibacteriota</taxon>
    </lineage>
</organism>
<evidence type="ECO:0000313" key="1">
    <source>
        <dbReference type="EMBL" id="KKT36072.1"/>
    </source>
</evidence>
<proteinExistence type="predicted"/>
<gene>
    <name evidence="1" type="ORF">UW22_C0045G0022</name>
</gene>
<protein>
    <submittedName>
        <fullName evidence="1">Uncharacterized protein</fullName>
    </submittedName>
</protein>
<dbReference type="AlphaFoldDB" id="A0A0G1IW40"/>
<evidence type="ECO:0000313" key="2">
    <source>
        <dbReference type="Proteomes" id="UP000034617"/>
    </source>
</evidence>
<comment type="caution">
    <text evidence="1">The sequence shown here is derived from an EMBL/GenBank/DDBJ whole genome shotgun (WGS) entry which is preliminary data.</text>
</comment>
<sequence>MKRHIKMKNYTILKNQTYKKYKHIKPVYCPYLKQKVVFTGRGFWHMIYTGRNRKRETRSQVLRFQLLPFAVKILSVTSTLQEIEANSKRRVTYYGFIAIIDNWKIKVIVKKNGTGHPFFWSVIPNWVTNKKRDKQLFKGDMEKD</sequence>